<organism evidence="7 8">
    <name type="scientific">Candidatus Nitronauta litoralis</name>
    <dbReference type="NCBI Taxonomy" id="2705533"/>
    <lineage>
        <taxon>Bacteria</taxon>
        <taxon>Pseudomonadati</taxon>
        <taxon>Nitrospinota/Tectimicrobiota group</taxon>
        <taxon>Nitrospinota</taxon>
        <taxon>Nitrospinia</taxon>
        <taxon>Nitrospinales</taxon>
        <taxon>Nitrospinaceae</taxon>
        <taxon>Candidatus Nitronauta</taxon>
    </lineage>
</organism>
<dbReference type="InterPro" id="IPR006531">
    <property type="entry name" value="Gp5/Vgr_OB"/>
</dbReference>
<dbReference type="SUPFAM" id="SSF69279">
    <property type="entry name" value="Phage tail proteins"/>
    <property type="match status" value="2"/>
</dbReference>
<dbReference type="Pfam" id="PF04717">
    <property type="entry name" value="Phage_base_V"/>
    <property type="match status" value="1"/>
</dbReference>
<evidence type="ECO:0000259" key="6">
    <source>
        <dbReference type="Pfam" id="PF22178"/>
    </source>
</evidence>
<evidence type="ECO:0000256" key="4">
    <source>
        <dbReference type="SAM" id="MobiDB-lite"/>
    </source>
</evidence>
<dbReference type="InterPro" id="IPR037026">
    <property type="entry name" value="Vgr_OB-fold_dom_sf"/>
</dbReference>
<evidence type="ECO:0000313" key="7">
    <source>
        <dbReference type="EMBL" id="QPJ60459.1"/>
    </source>
</evidence>
<proteinExistence type="inferred from homology"/>
<dbReference type="Gene3D" id="2.40.50.230">
    <property type="entry name" value="Gp5 N-terminal domain"/>
    <property type="match status" value="1"/>
</dbReference>
<gene>
    <name evidence="7" type="primary">tssI</name>
    <name evidence="7" type="ORF">G3M70_00560</name>
</gene>
<dbReference type="GO" id="GO:0005576">
    <property type="term" value="C:extracellular region"/>
    <property type="evidence" value="ECO:0007669"/>
    <property type="project" value="UniProtKB-SubCell"/>
</dbReference>
<dbReference type="Pfam" id="PF05954">
    <property type="entry name" value="Phage_GPD"/>
    <property type="match status" value="1"/>
</dbReference>
<evidence type="ECO:0000256" key="3">
    <source>
        <dbReference type="ARBA" id="ARBA00022525"/>
    </source>
</evidence>
<dbReference type="Gene3D" id="4.10.220.110">
    <property type="match status" value="1"/>
</dbReference>
<dbReference type="Gene3D" id="3.55.50.10">
    <property type="entry name" value="Baseplate protein-like domains"/>
    <property type="match status" value="1"/>
</dbReference>
<accession>A0A7T0BT12</accession>
<dbReference type="SUPFAM" id="SSF69255">
    <property type="entry name" value="gp5 N-terminal domain-like"/>
    <property type="match status" value="1"/>
</dbReference>
<evidence type="ECO:0000256" key="1">
    <source>
        <dbReference type="ARBA" id="ARBA00004613"/>
    </source>
</evidence>
<dbReference type="EMBL" id="CP048685">
    <property type="protein sequence ID" value="QPJ60459.1"/>
    <property type="molecule type" value="Genomic_DNA"/>
</dbReference>
<evidence type="ECO:0000259" key="5">
    <source>
        <dbReference type="Pfam" id="PF04717"/>
    </source>
</evidence>
<dbReference type="PANTHER" id="PTHR32305:SF15">
    <property type="entry name" value="PROTEIN RHSA-RELATED"/>
    <property type="match status" value="1"/>
</dbReference>
<keyword evidence="3" id="KW-0964">Secreted</keyword>
<dbReference type="AlphaFoldDB" id="A0A7T0BT12"/>
<dbReference type="Pfam" id="PF22178">
    <property type="entry name" value="Gp5_trimer_C"/>
    <property type="match status" value="1"/>
</dbReference>
<dbReference type="Proteomes" id="UP000594688">
    <property type="component" value="Chromosome"/>
</dbReference>
<comment type="similarity">
    <text evidence="2">Belongs to the VgrG protein family.</text>
</comment>
<feature type="domain" description="Gp5/Type VI secretion system Vgr C-terminal trimerisation" evidence="6">
    <location>
        <begin position="461"/>
        <end position="575"/>
    </location>
</feature>
<sequence length="692" mass="77079">MAKYDDENLSLKLTTPLGADKLLLKTFHGEGKISEPYFFYLEMVSQEYELDFDKIVGEDITITMDLSTGEKKYFHGICTRFIQGAYDGTECKYFAEIRPWLWQLHLTRDSRIFQEMKIPDIITKVFDDLGFTDYKDSLTGTYEEVEYCVQYQETAYNFVQRLMEDNGICYYFDHAEDKHTLILSDDSTAHPECPGVPTVSMSPPDSSMIEDDTVSQISLEKSVATGKYAMDDFDFETPATDLLVSDVDALKEHKTTDLRVYEYPGGFTKSAKGDSKAKIRMESLEYPVRLVNGQSNCRDFRSGYKFTLEEHEREDINDTYMIYSVNFTATQDSYHNSFVAFPADTPFRPATETPKPRIVGTQTALVVGKAGEEIYTDKYGRVKVQFHWDQEGTYNEDSSCWIRVTQGWAGKSWGNIFIPRIDMEVVVSFLNGDPDRPLITGCVYNADQTVPYELPANQTQSTIKSDSSKDAEGFNELRFEDKADEEEIFVHAQKDMNIEVLNDETRTITKNRTTTIEEENDTLTVSKGDRTFEVTEGNETTTIGGDREITVSGDETRTNEGDYTVKVDGDYKITVEGDLTIEVTGKISISTDDNYELAVSGDYSNEVDGDVSTTAGGDLSEESDGDITVTASGDLKNESDGDLTNSAGGDVTVESDGDVSVTATNEATVSGMNVTASADVEAAVSGSTVSLG</sequence>
<dbReference type="NCBIfam" id="TIGR03361">
    <property type="entry name" value="VI_Rhs_Vgr"/>
    <property type="match status" value="1"/>
</dbReference>
<evidence type="ECO:0000256" key="2">
    <source>
        <dbReference type="ARBA" id="ARBA00005558"/>
    </source>
</evidence>
<evidence type="ECO:0000313" key="8">
    <source>
        <dbReference type="Proteomes" id="UP000594688"/>
    </source>
</evidence>
<comment type="subcellular location">
    <subcellularLocation>
        <location evidence="1">Secreted</location>
    </subcellularLocation>
</comment>
<name>A0A7T0BT12_9BACT</name>
<dbReference type="InterPro" id="IPR017847">
    <property type="entry name" value="T6SS_RhsGE_Vgr_subset"/>
</dbReference>
<dbReference type="SUPFAM" id="SSF69349">
    <property type="entry name" value="Phage fibre proteins"/>
    <property type="match status" value="1"/>
</dbReference>
<dbReference type="InterPro" id="IPR050708">
    <property type="entry name" value="T6SS_VgrG/RHS"/>
</dbReference>
<reference evidence="7 8" key="1">
    <citation type="submission" date="2020-02" db="EMBL/GenBank/DDBJ databases">
        <title>Genomic and physiological characterization of two novel Nitrospinaceae genera.</title>
        <authorList>
            <person name="Mueller A.J."/>
            <person name="Jung M.-Y."/>
            <person name="Strachan C.R."/>
            <person name="Herbold C.W."/>
            <person name="Kirkegaard R.H."/>
            <person name="Daims H."/>
        </authorList>
    </citation>
    <scope>NUCLEOTIDE SEQUENCE [LARGE SCALE GENOMIC DNA]</scope>
    <source>
        <strain evidence="7">EB</strain>
    </source>
</reference>
<dbReference type="Gene3D" id="2.30.110.50">
    <property type="match status" value="1"/>
</dbReference>
<dbReference type="NCBIfam" id="TIGR01646">
    <property type="entry name" value="vgr_GE"/>
    <property type="match status" value="1"/>
</dbReference>
<feature type="region of interest" description="Disordered" evidence="4">
    <location>
        <begin position="601"/>
        <end position="656"/>
    </location>
</feature>
<feature type="domain" description="Gp5/Type VI secretion system Vgr protein OB-fold" evidence="5">
    <location>
        <begin position="376"/>
        <end position="444"/>
    </location>
</feature>
<dbReference type="InterPro" id="IPR054030">
    <property type="entry name" value="Gp5_Vgr_C"/>
</dbReference>
<dbReference type="KEGG" id="nli:G3M70_00560"/>
<dbReference type="PANTHER" id="PTHR32305">
    <property type="match status" value="1"/>
</dbReference>
<dbReference type="InterPro" id="IPR006533">
    <property type="entry name" value="T6SS_Vgr_RhsGE"/>
</dbReference>
<protein>
    <submittedName>
        <fullName evidence="7">Type VI secretion system tip protein VgrG</fullName>
    </submittedName>
</protein>